<evidence type="ECO:0000313" key="2">
    <source>
        <dbReference type="EMBL" id="MDG3008442.1"/>
    </source>
</evidence>
<feature type="compositionally biased region" description="Basic and acidic residues" evidence="1">
    <location>
        <begin position="198"/>
        <end position="208"/>
    </location>
</feature>
<sequence>MMVVCDMGPLHYLVLIGCDHVLPALFDRVLTARVVVDKEMNDQETPEAVRRWAAAPPPWLEVRDPKHLMDIPSLGRAGERGDGDRAVISLAVEEHADFVLMDDVKARKQLVLKSRAHAREIDPLWTLEVLDEAADRGLIQDLAERLAALERQTPFYVGEKARKVIEEMLRKDLARKRKHEQDRSTGTPEIPSPSPPEQKIRRGFGRER</sequence>
<dbReference type="EMBL" id="JARRAG010000007">
    <property type="protein sequence ID" value="MDG3008442.1"/>
    <property type="molecule type" value="Genomic_DNA"/>
</dbReference>
<comment type="caution">
    <text evidence="2">The sequence shown here is derived from an EMBL/GenBank/DDBJ whole genome shotgun (WGS) entry which is preliminary data.</text>
</comment>
<keyword evidence="3" id="KW-1185">Reference proteome</keyword>
<dbReference type="Pfam" id="PF11848">
    <property type="entry name" value="DUF3368"/>
    <property type="match status" value="1"/>
</dbReference>
<proteinExistence type="predicted"/>
<dbReference type="RefSeq" id="WP_277864762.1">
    <property type="nucleotide sequence ID" value="NZ_JARRAG010000007.1"/>
</dbReference>
<accession>A0ABT6FLI5</accession>
<name>A0ABT6FLI5_9BACT</name>
<organism evidence="2 3">
    <name type="scientific">Paludisphaera mucosa</name>
    <dbReference type="NCBI Taxonomy" id="3030827"/>
    <lineage>
        <taxon>Bacteria</taxon>
        <taxon>Pseudomonadati</taxon>
        <taxon>Planctomycetota</taxon>
        <taxon>Planctomycetia</taxon>
        <taxon>Isosphaerales</taxon>
        <taxon>Isosphaeraceae</taxon>
        <taxon>Paludisphaera</taxon>
    </lineage>
</organism>
<dbReference type="Proteomes" id="UP001216907">
    <property type="component" value="Unassembled WGS sequence"/>
</dbReference>
<protein>
    <submittedName>
        <fullName evidence="2">Uncharacterized protein</fullName>
    </submittedName>
</protein>
<gene>
    <name evidence="2" type="ORF">PZE19_32155</name>
</gene>
<reference evidence="2 3" key="1">
    <citation type="submission" date="2023-03" db="EMBL/GenBank/DDBJ databases">
        <title>Paludisphaera mucosa sp. nov. a novel planctomycete from northern fen.</title>
        <authorList>
            <person name="Ivanova A."/>
        </authorList>
    </citation>
    <scope>NUCLEOTIDE SEQUENCE [LARGE SCALE GENOMIC DNA]</scope>
    <source>
        <strain evidence="2 3">Pla2</strain>
    </source>
</reference>
<feature type="region of interest" description="Disordered" evidence="1">
    <location>
        <begin position="172"/>
        <end position="208"/>
    </location>
</feature>
<dbReference type="InterPro" id="IPR021799">
    <property type="entry name" value="PIN-like_prokaryotic"/>
</dbReference>
<evidence type="ECO:0000313" key="3">
    <source>
        <dbReference type="Proteomes" id="UP001216907"/>
    </source>
</evidence>
<evidence type="ECO:0000256" key="1">
    <source>
        <dbReference type="SAM" id="MobiDB-lite"/>
    </source>
</evidence>